<evidence type="ECO:0000313" key="1">
    <source>
        <dbReference type="EMBL" id="MBC9812761.1"/>
    </source>
</evidence>
<reference evidence="1" key="1">
    <citation type="submission" date="2020-09" db="EMBL/GenBank/DDBJ databases">
        <title>Taishania pollutisoli gen. nov., sp. nov., Isolated from Tetrabromobisphenol A-Contaminated Soil.</title>
        <authorList>
            <person name="Chen Q."/>
        </authorList>
    </citation>
    <scope>NUCLEOTIDE SEQUENCE</scope>
    <source>
        <strain evidence="1">CZZ-1</strain>
    </source>
</reference>
<proteinExistence type="predicted"/>
<organism evidence="1 2">
    <name type="scientific">Taishania pollutisoli</name>
    <dbReference type="NCBI Taxonomy" id="2766479"/>
    <lineage>
        <taxon>Bacteria</taxon>
        <taxon>Pseudomonadati</taxon>
        <taxon>Bacteroidota</taxon>
        <taxon>Flavobacteriia</taxon>
        <taxon>Flavobacteriales</taxon>
        <taxon>Crocinitomicaceae</taxon>
        <taxon>Taishania</taxon>
    </lineage>
</organism>
<dbReference type="RefSeq" id="WP_216714173.1">
    <property type="nucleotide sequence ID" value="NZ_JACVEL010000006.1"/>
</dbReference>
<comment type="caution">
    <text evidence="1">The sequence shown here is derived from an EMBL/GenBank/DDBJ whole genome shotgun (WGS) entry which is preliminary data.</text>
</comment>
<accession>A0A8J6TXN0</accession>
<evidence type="ECO:0000313" key="2">
    <source>
        <dbReference type="Proteomes" id="UP000652681"/>
    </source>
</evidence>
<name>A0A8J6TXN0_9FLAO</name>
<dbReference type="EMBL" id="JACVEL010000006">
    <property type="protein sequence ID" value="MBC9812761.1"/>
    <property type="molecule type" value="Genomic_DNA"/>
</dbReference>
<protein>
    <submittedName>
        <fullName evidence="1">Uncharacterized protein</fullName>
    </submittedName>
</protein>
<sequence length="2045" mass="227719">MSIFRKNPIATKGTALFLAFTIFGEIFFPTMVFALTSGPSSPEFSSFEPVATTDMVDPFSGDFTYNLPVLNIPGADGGGYAMSLSYHSGTSAEEEASWVGHGWTLNAGAINRGKVGYPDEFKGVSVRQFNKVVPNWTVSAVASLGIEFFSDDSQKKKQENKDALDKLGKVTKPQMDSEWGGNGPLNDLHGVSSDFTVTVSQSIRYNNYSGIMKSTGFSASFKGMASLNMNFAGGNSTMGFSVSPQELIKFIKTRKAIKSAEKAKETAGDDEKKELDKKIRKLKGFNDGGGQKQNFFKYMFRGLSAPNISGSANTMYPGLSVQKTHGKSFNFSGSIEINPIGPVGFEPGYQGNFNVYIPEKETTIEAYGYLHRKTWNEDWDDEKDVFEAQDFFIEGETTLSKTDKTLGIPFSGADVFSATGEGIMGGFRLKNSRVDHYYPSKITNNEVIQNIGIEFGVGQTIQVGLDVGFGFHRTVVSNWEKGKRGSTGDDMYQANSSDAAFFEFMNDPGKVFRYTTTDDVMSMVLDGKDIDDNDAANYISGLSSTNVDLGKERSSTIEYTTFATAQNAASRLDKMQETQDFYNGVSGISELDNFIRELKITKTDGSKYIYGAALLAKNELNLTVGLQASATSMHKDYTGFTGNNPHTIQTNYLKANDINQIENNLSAQGDFTAQPYSNSFLITQILTADYIDVNDNGPDARDYGGWTKFTYRKRYGGNNEWYRHRAPYNKMYYGKGRLNNPYDQTASLSSGEKEVAYLKTIETKTHIACFVTSGTTRDDFQDIATALGLTGAELTKFMSYFPANGSNQPRKDGLDAAKDEEAANGAKGTHTIEQLNKIILFSKSRLDKPVSVTNFEYSNEIWKGIPNTTETPGSANSGKLTLKKVWTDTEGLVKARISPYKFEYEYFKKSDYPSFNNYAQNGIFDGYGDGTLNEHPIYRSGLLDNWGFNQHHDIESQQREYLREWSYQGDLPADFDPAAWQLKRIILPSGGEIHVQYEQKDYCYVQDKEAMTMVSINPSSSIGNENGYKYDENKYYLNLDDVGLHTEAEKKAYFLKIARQYFDGNMAFDGSNASYYEIKDGDDNSQKSNMLYFRFLYNLSEDAANLQGSRKPDFVEGYCPVNRIVYDNGNIFISLGAKKGVQKFLTPRRIAYEQFITSGNLGMDNQQYLLDNENIDGNLLQKAYNNTANGNAEGIKEVKKYLMKSSELGLRAKIAGAIFAVNKPAKSNVAKAYDPAMSAFKLVVPKAKRGGGVRVKRLLMYNPGIEGGEASIYGSEYIYKTKDGQSSGVATNEPGSSRLENALVDILPRYKQGVLNKLMAGRDKSWAEGPLGGHLYPGASIGHSRVVIKNIHSGKSSPGFVINEYITCKDEPSVKVKHTEIKDPGKLFEGRIKDHYKKTKFSLPMGMFNYSQDKAWITQGFVFEISDLHGKLKRSYTYNGTYEKFLVDPLSTSVYASVENEYTNEAKTVVSGELDGSGNLKLKKSAMNLGQEEDIAMYAGRVEDRTFDFSVELDLNFLIQFPIVFTFGFGLSLSYDETELSQHITSRVIKHSSWLKKTTTFQDGIRTINETLAFNDLDGSPIITRVSSAYDAPDQIGDFREHVPIDTDVEDPTNQNKDNVYYTMNLPAAWIYAEMGKKSKNSNNFNLLSAAAGSFTTHSENPLWKFTNDEWYPHQTNMDRVISATATEFRKNRFDDNIQYTIGGVSKTASMERIKEEFAAQNGVNGFDQSDLDQLNAFYYPVRSFTFIGDRTSANAASGRVYKDGTITNFEFFKWKDGGTTDVEALNPHWQSPSYVTKYSPNGQPLEEVNLLGIYSTVKLGYGNLLPIMSAANAEYESVLFEDYENGSALGQTIAKAHTGTRSLNYATINNGVIAAQPLKLTTNLHDKGARFKVWVRLTNEGSPDPLLTEVMQGNPRLKLGNTTYPMNRIATVGEWHLLSVDVKTWSGLNVGDAFTIQYLYDLPTAAHQLLLDDVCFHPLEAGVSMTVYNPSDFKVVAQLDDQHFAVIYEYNTEGALVRTIIETERGRKTVKEQQANSPKANRNE</sequence>
<gene>
    <name evidence="1" type="ORF">H9Y05_09785</name>
</gene>
<keyword evidence="2" id="KW-1185">Reference proteome</keyword>
<dbReference type="Proteomes" id="UP000652681">
    <property type="component" value="Unassembled WGS sequence"/>
</dbReference>